<accession>A0A8H7CVQ3</accession>
<sequence>MLHYLFLHSRAPHALQSTDISLHVPMAIDAVYPAAALNLPANISVHSSSPTPVLPTRRDSPPRPKTSPVMCDTYTLQTRLWLCSCPPSMAFLIRKAPTPARMPAFD</sequence>
<evidence type="ECO:0000313" key="2">
    <source>
        <dbReference type="EMBL" id="KAF7349751.1"/>
    </source>
</evidence>
<feature type="region of interest" description="Disordered" evidence="1">
    <location>
        <begin position="43"/>
        <end position="69"/>
    </location>
</feature>
<protein>
    <submittedName>
        <fullName evidence="2">Uncharacterized protein</fullName>
    </submittedName>
</protein>
<evidence type="ECO:0000313" key="3">
    <source>
        <dbReference type="Proteomes" id="UP000623467"/>
    </source>
</evidence>
<organism evidence="2 3">
    <name type="scientific">Mycena sanguinolenta</name>
    <dbReference type="NCBI Taxonomy" id="230812"/>
    <lineage>
        <taxon>Eukaryota</taxon>
        <taxon>Fungi</taxon>
        <taxon>Dikarya</taxon>
        <taxon>Basidiomycota</taxon>
        <taxon>Agaricomycotina</taxon>
        <taxon>Agaricomycetes</taxon>
        <taxon>Agaricomycetidae</taxon>
        <taxon>Agaricales</taxon>
        <taxon>Marasmiineae</taxon>
        <taxon>Mycenaceae</taxon>
        <taxon>Mycena</taxon>
    </lineage>
</organism>
<evidence type="ECO:0000256" key="1">
    <source>
        <dbReference type="SAM" id="MobiDB-lite"/>
    </source>
</evidence>
<reference evidence="2" key="1">
    <citation type="submission" date="2020-05" db="EMBL/GenBank/DDBJ databases">
        <title>Mycena genomes resolve the evolution of fungal bioluminescence.</title>
        <authorList>
            <person name="Tsai I.J."/>
        </authorList>
    </citation>
    <scope>NUCLEOTIDE SEQUENCE</scope>
    <source>
        <strain evidence="2">160909Yilan</strain>
    </source>
</reference>
<gene>
    <name evidence="2" type="ORF">MSAN_01702100</name>
</gene>
<comment type="caution">
    <text evidence="2">The sequence shown here is derived from an EMBL/GenBank/DDBJ whole genome shotgun (WGS) entry which is preliminary data.</text>
</comment>
<name>A0A8H7CVQ3_9AGAR</name>
<dbReference type="EMBL" id="JACAZH010000015">
    <property type="protein sequence ID" value="KAF7349751.1"/>
    <property type="molecule type" value="Genomic_DNA"/>
</dbReference>
<dbReference type="AlphaFoldDB" id="A0A8H7CVQ3"/>
<proteinExistence type="predicted"/>
<keyword evidence="3" id="KW-1185">Reference proteome</keyword>
<dbReference type="Proteomes" id="UP000623467">
    <property type="component" value="Unassembled WGS sequence"/>
</dbReference>